<evidence type="ECO:0000256" key="1">
    <source>
        <dbReference type="ARBA" id="ARBA00001974"/>
    </source>
</evidence>
<reference evidence="8 9" key="1">
    <citation type="submission" date="2014-08" db="EMBL/GenBank/DDBJ databases">
        <authorList>
            <person name="Hassan Y.I."/>
            <person name="Lepp D."/>
            <person name="Zhou T."/>
        </authorList>
    </citation>
    <scope>NUCLEOTIDE SEQUENCE [LARGE SCALE GENOMIC DNA]</scope>
    <source>
        <strain evidence="8 9">IFO13584</strain>
    </source>
</reference>
<evidence type="ECO:0000256" key="6">
    <source>
        <dbReference type="SAM" id="MobiDB-lite"/>
    </source>
</evidence>
<dbReference type="RefSeq" id="WP_035079664.1">
    <property type="nucleotide sequence ID" value="NZ_JQGC01000003.1"/>
</dbReference>
<dbReference type="PRINTS" id="PR00368">
    <property type="entry name" value="FADPNR"/>
</dbReference>
<dbReference type="InterPro" id="IPR036188">
    <property type="entry name" value="FAD/NAD-bd_sf"/>
</dbReference>
<proteinExistence type="inferred from homology"/>
<gene>
    <name evidence="8" type="ORF">JP75_04305</name>
</gene>
<organism evidence="8 9">
    <name type="scientific">Devosia riboflavina</name>
    <dbReference type="NCBI Taxonomy" id="46914"/>
    <lineage>
        <taxon>Bacteria</taxon>
        <taxon>Pseudomonadati</taxon>
        <taxon>Pseudomonadota</taxon>
        <taxon>Alphaproteobacteria</taxon>
        <taxon>Hyphomicrobiales</taxon>
        <taxon>Devosiaceae</taxon>
        <taxon>Devosia</taxon>
    </lineage>
</organism>
<dbReference type="EMBL" id="JQGC01000003">
    <property type="protein sequence ID" value="KFL32195.1"/>
    <property type="molecule type" value="Genomic_DNA"/>
</dbReference>
<feature type="region of interest" description="Disordered" evidence="6">
    <location>
        <begin position="398"/>
        <end position="419"/>
    </location>
</feature>
<dbReference type="Gene3D" id="3.50.50.100">
    <property type="match status" value="1"/>
</dbReference>
<keyword evidence="5" id="KW-0560">Oxidoreductase</keyword>
<comment type="similarity">
    <text evidence="2">Belongs to the NADH dehydrogenase family.</text>
</comment>
<sequence>MRRIVILGGGYAGLHAFSVLRSRLGAQLARGEVELTLVSRDRHHTYHGWTGEVLSGDLAVGSTLTPLEPILGNSFVQGEVVSADLPGQTLTVESEGGKREIRFEHLVIAAGSIDPFDRIPGLAENGWCVKNSRDMQKLVGELESRDATAQGTRNVVVVGGGLAGVETASALAARYGRAGSGKVNVHLVSSSEALLPSLRPNFNHIAETATRQLVSQGVQLHQGVRVSRIDKDHVELADGKTVASDLSVVAAGVSFRVLPGTESLPRNEAGQIIADDDLRVRGNHNIWVAGDIASVAHPGTGEPCPANALWAMKQGDCVGRNIARTIKGQSVKGFNFRGLGQAAGLAGQRGVTELWGLQFTGRLAWVIRVLFFAWFMPSRRGALSVLSHLSRNVWGAASGRAAQAPEHPPALPNLSGRLR</sequence>
<protein>
    <recommendedName>
        <fullName evidence="7">FAD/NAD(P)-binding domain-containing protein</fullName>
    </recommendedName>
</protein>
<dbReference type="Pfam" id="PF07992">
    <property type="entry name" value="Pyr_redox_2"/>
    <property type="match status" value="1"/>
</dbReference>
<accession>A0A087M5P2</accession>
<keyword evidence="4" id="KW-0274">FAD</keyword>
<evidence type="ECO:0000313" key="8">
    <source>
        <dbReference type="EMBL" id="KFL32195.1"/>
    </source>
</evidence>
<dbReference type="InterPro" id="IPR023753">
    <property type="entry name" value="FAD/NAD-binding_dom"/>
</dbReference>
<name>A0A087M5P2_9HYPH</name>
<feature type="domain" description="FAD/NAD(P)-binding" evidence="7">
    <location>
        <begin position="3"/>
        <end position="315"/>
    </location>
</feature>
<dbReference type="AlphaFoldDB" id="A0A087M5P2"/>
<comment type="cofactor">
    <cofactor evidence="1">
        <name>FAD</name>
        <dbReference type="ChEBI" id="CHEBI:57692"/>
    </cofactor>
</comment>
<dbReference type="SUPFAM" id="SSF51905">
    <property type="entry name" value="FAD/NAD(P)-binding domain"/>
    <property type="match status" value="1"/>
</dbReference>
<dbReference type="OrthoDB" id="9781621at2"/>
<dbReference type="PANTHER" id="PTHR42913:SF3">
    <property type="entry name" value="64 KDA MITOCHONDRIAL NADH DEHYDROGENASE (EUROFUNG)"/>
    <property type="match status" value="1"/>
</dbReference>
<evidence type="ECO:0000259" key="7">
    <source>
        <dbReference type="Pfam" id="PF07992"/>
    </source>
</evidence>
<keyword evidence="3" id="KW-0285">Flavoprotein</keyword>
<dbReference type="Proteomes" id="UP000028981">
    <property type="component" value="Unassembled WGS sequence"/>
</dbReference>
<dbReference type="GO" id="GO:0019646">
    <property type="term" value="P:aerobic electron transport chain"/>
    <property type="evidence" value="ECO:0007669"/>
    <property type="project" value="TreeGrafter"/>
</dbReference>
<evidence type="ECO:0000256" key="3">
    <source>
        <dbReference type="ARBA" id="ARBA00022630"/>
    </source>
</evidence>
<comment type="caution">
    <text evidence="8">The sequence shown here is derived from an EMBL/GenBank/DDBJ whole genome shotgun (WGS) entry which is preliminary data.</text>
</comment>
<dbReference type="InterPro" id="IPR051169">
    <property type="entry name" value="NADH-Q_oxidoreductase"/>
</dbReference>
<dbReference type="GO" id="GO:0003955">
    <property type="term" value="F:NAD(P)H dehydrogenase (quinone) activity"/>
    <property type="evidence" value="ECO:0007669"/>
    <property type="project" value="TreeGrafter"/>
</dbReference>
<dbReference type="PANTHER" id="PTHR42913">
    <property type="entry name" value="APOPTOSIS-INDUCING FACTOR 1"/>
    <property type="match status" value="1"/>
</dbReference>
<evidence type="ECO:0000313" key="9">
    <source>
        <dbReference type="Proteomes" id="UP000028981"/>
    </source>
</evidence>
<evidence type="ECO:0000256" key="4">
    <source>
        <dbReference type="ARBA" id="ARBA00022827"/>
    </source>
</evidence>
<evidence type="ECO:0000256" key="5">
    <source>
        <dbReference type="ARBA" id="ARBA00023002"/>
    </source>
</evidence>
<evidence type="ECO:0000256" key="2">
    <source>
        <dbReference type="ARBA" id="ARBA00005272"/>
    </source>
</evidence>
<keyword evidence="9" id="KW-1185">Reference proteome</keyword>
<dbReference type="STRING" id="46914.JP75_04305"/>